<keyword evidence="1" id="KW-0378">Hydrolase</keyword>
<dbReference type="InterPro" id="IPR029058">
    <property type="entry name" value="AB_hydrolase_fold"/>
</dbReference>
<dbReference type="RefSeq" id="XP_009153638.1">
    <property type="nucleotide sequence ID" value="XM_009155390.1"/>
</dbReference>
<dbReference type="SUPFAM" id="SSF53474">
    <property type="entry name" value="alpha/beta-Hydrolases"/>
    <property type="match status" value="1"/>
</dbReference>
<dbReference type="Pfam" id="PF07859">
    <property type="entry name" value="Abhydrolase_3"/>
    <property type="match status" value="1"/>
</dbReference>
<name>H6BNA9_EXODN</name>
<dbReference type="HOGENOM" id="CLU_012494_6_1_1"/>
<gene>
    <name evidence="3" type="ORF">HMPREF1120_01375</name>
</gene>
<dbReference type="EMBL" id="JH226130">
    <property type="protein sequence ID" value="EHY53177.1"/>
    <property type="molecule type" value="Genomic_DNA"/>
</dbReference>
<evidence type="ECO:0000259" key="2">
    <source>
        <dbReference type="Pfam" id="PF07859"/>
    </source>
</evidence>
<dbReference type="STRING" id="858893.H6BNA9"/>
<dbReference type="Proteomes" id="UP000007304">
    <property type="component" value="Unassembled WGS sequence"/>
</dbReference>
<protein>
    <submittedName>
        <fullName evidence="3">Triacylglycerol lipase</fullName>
    </submittedName>
</protein>
<feature type="domain" description="Alpha/beta hydrolase fold-3" evidence="2">
    <location>
        <begin position="94"/>
        <end position="303"/>
    </location>
</feature>
<sequence length="327" mass="35196">MPLSYDPDYFKSWGPKLALIAGVPKPALHDIAARRAGFDGSIHAMGSSLPDSPRVETAVHQIDTHDGTRISVYSFIPKKSASGESSAADPGPAILHCHGGGMILGSVELFKKALAIEAGMVNMSIFSVEYRLAPEAKDMSLVQDCYAGLVWLIQNAKQFNVDPARIAIMGESAGGGIAAGVALMARDKNLQPPLAKQVLTYPMLDDRNLTPDPALVPFAVWTYEDNITAWTALLGDKAGKEDADVSYYAAPARAKSLAGLPPTYLLVGDLDIFRDEVLEYARRLAKENINLELHVFPGVPHGFDLWCPETVAAQTALALRHRALHGV</sequence>
<dbReference type="OrthoDB" id="433474at2759"/>
<dbReference type="VEuPathDB" id="FungiDB:HMPREF1120_01375"/>
<dbReference type="InParanoid" id="H6BNA9"/>
<dbReference type="InterPro" id="IPR050300">
    <property type="entry name" value="GDXG_lipolytic_enzyme"/>
</dbReference>
<dbReference type="PANTHER" id="PTHR48081">
    <property type="entry name" value="AB HYDROLASE SUPERFAMILY PROTEIN C4A8.06C"/>
    <property type="match status" value="1"/>
</dbReference>
<evidence type="ECO:0000313" key="4">
    <source>
        <dbReference type="Proteomes" id="UP000007304"/>
    </source>
</evidence>
<evidence type="ECO:0000313" key="3">
    <source>
        <dbReference type="EMBL" id="EHY53177.1"/>
    </source>
</evidence>
<dbReference type="PANTHER" id="PTHR48081:SF8">
    <property type="entry name" value="ALPHA_BETA HYDROLASE FOLD-3 DOMAIN-CONTAINING PROTEIN-RELATED"/>
    <property type="match status" value="1"/>
</dbReference>
<keyword evidence="4" id="KW-1185">Reference proteome</keyword>
<evidence type="ECO:0000256" key="1">
    <source>
        <dbReference type="ARBA" id="ARBA00022801"/>
    </source>
</evidence>
<dbReference type="AlphaFoldDB" id="H6BNA9"/>
<dbReference type="OMA" id="VCYPAGY"/>
<dbReference type="GeneID" id="20306014"/>
<organism evidence="3 4">
    <name type="scientific">Exophiala dermatitidis (strain ATCC 34100 / CBS 525.76 / NIH/UT8656)</name>
    <name type="common">Black yeast</name>
    <name type="synonym">Wangiella dermatitidis</name>
    <dbReference type="NCBI Taxonomy" id="858893"/>
    <lineage>
        <taxon>Eukaryota</taxon>
        <taxon>Fungi</taxon>
        <taxon>Dikarya</taxon>
        <taxon>Ascomycota</taxon>
        <taxon>Pezizomycotina</taxon>
        <taxon>Eurotiomycetes</taxon>
        <taxon>Chaetothyriomycetidae</taxon>
        <taxon>Chaetothyriales</taxon>
        <taxon>Herpotrichiellaceae</taxon>
        <taxon>Exophiala</taxon>
    </lineage>
</organism>
<dbReference type="InterPro" id="IPR013094">
    <property type="entry name" value="AB_hydrolase_3"/>
</dbReference>
<accession>H6BNA9</accession>
<reference evidence="3" key="1">
    <citation type="submission" date="2011-07" db="EMBL/GenBank/DDBJ databases">
        <title>The Genome Sequence of Exophiala (Wangiella) dermatitidis NIH/UT8656.</title>
        <authorList>
            <consortium name="The Broad Institute Genome Sequencing Platform"/>
            <person name="Cuomo C."/>
            <person name="Wang Z."/>
            <person name="Hunicke-Smith S."/>
            <person name="Szanislo P.J."/>
            <person name="Earl A."/>
            <person name="Young S.K."/>
            <person name="Zeng Q."/>
            <person name="Gargeya S."/>
            <person name="Fitzgerald M."/>
            <person name="Haas B."/>
            <person name="Abouelleil A."/>
            <person name="Alvarado L."/>
            <person name="Arachchi H.M."/>
            <person name="Berlin A."/>
            <person name="Brown A."/>
            <person name="Chapman S.B."/>
            <person name="Chen Z."/>
            <person name="Dunbar C."/>
            <person name="Freedman E."/>
            <person name="Gearin G."/>
            <person name="Gellesch M."/>
            <person name="Goldberg J."/>
            <person name="Griggs A."/>
            <person name="Gujja S."/>
            <person name="Heiman D."/>
            <person name="Howarth C."/>
            <person name="Larson L."/>
            <person name="Lui A."/>
            <person name="MacDonald P.J.P."/>
            <person name="Montmayeur A."/>
            <person name="Murphy C."/>
            <person name="Neiman D."/>
            <person name="Pearson M."/>
            <person name="Priest M."/>
            <person name="Roberts A."/>
            <person name="Saif S."/>
            <person name="Shea T."/>
            <person name="Shenoy N."/>
            <person name="Sisk P."/>
            <person name="Stolte C."/>
            <person name="Sykes S."/>
            <person name="Wortman J."/>
            <person name="Nusbaum C."/>
            <person name="Birren B."/>
        </authorList>
    </citation>
    <scope>NUCLEOTIDE SEQUENCE</scope>
    <source>
        <strain evidence="3">NIH/UT8656</strain>
    </source>
</reference>
<dbReference type="GO" id="GO:0016787">
    <property type="term" value="F:hydrolase activity"/>
    <property type="evidence" value="ECO:0007669"/>
    <property type="project" value="UniProtKB-KW"/>
</dbReference>
<dbReference type="eggNOG" id="KOG1515">
    <property type="taxonomic scope" value="Eukaryota"/>
</dbReference>
<dbReference type="Gene3D" id="3.40.50.1820">
    <property type="entry name" value="alpha/beta hydrolase"/>
    <property type="match status" value="1"/>
</dbReference>
<proteinExistence type="predicted"/>